<name>A0A1G9Y6C2_9ACTN</name>
<feature type="region of interest" description="Disordered" evidence="2">
    <location>
        <begin position="227"/>
        <end position="260"/>
    </location>
</feature>
<feature type="compositionally biased region" description="Pro residues" evidence="2">
    <location>
        <begin position="230"/>
        <end position="241"/>
    </location>
</feature>
<dbReference type="EMBL" id="FNIE01000002">
    <property type="protein sequence ID" value="SDN04608.1"/>
    <property type="molecule type" value="Genomic_DNA"/>
</dbReference>
<feature type="domain" description="SWIM-type" evidence="3">
    <location>
        <begin position="134"/>
        <end position="169"/>
    </location>
</feature>
<keyword evidence="5" id="KW-1185">Reference proteome</keyword>
<organism evidence="4 5">
    <name type="scientific">Actinacidiphila guanduensis</name>
    <dbReference type="NCBI Taxonomy" id="310781"/>
    <lineage>
        <taxon>Bacteria</taxon>
        <taxon>Bacillati</taxon>
        <taxon>Actinomycetota</taxon>
        <taxon>Actinomycetes</taxon>
        <taxon>Kitasatosporales</taxon>
        <taxon>Streptomycetaceae</taxon>
        <taxon>Actinacidiphila</taxon>
    </lineage>
</organism>
<dbReference type="OrthoDB" id="188274at2"/>
<dbReference type="RefSeq" id="WP_093783089.1">
    <property type="nucleotide sequence ID" value="NZ_FNIE01000002.1"/>
</dbReference>
<dbReference type="PROSITE" id="PS50966">
    <property type="entry name" value="ZF_SWIM"/>
    <property type="match status" value="1"/>
</dbReference>
<dbReference type="PANTHER" id="PTHR38133:SF1">
    <property type="entry name" value="SLR1429 PROTEIN"/>
    <property type="match status" value="1"/>
</dbReference>
<evidence type="ECO:0000313" key="5">
    <source>
        <dbReference type="Proteomes" id="UP000199341"/>
    </source>
</evidence>
<proteinExistence type="predicted"/>
<dbReference type="Proteomes" id="UP000199341">
    <property type="component" value="Unassembled WGS sequence"/>
</dbReference>
<keyword evidence="1" id="KW-0863">Zinc-finger</keyword>
<dbReference type="Pfam" id="PF04434">
    <property type="entry name" value="SWIM"/>
    <property type="match status" value="1"/>
</dbReference>
<evidence type="ECO:0000256" key="1">
    <source>
        <dbReference type="PROSITE-ProRule" id="PRU00325"/>
    </source>
</evidence>
<dbReference type="InterPro" id="IPR007527">
    <property type="entry name" value="Znf_SWIM"/>
</dbReference>
<reference evidence="4 5" key="1">
    <citation type="submission" date="2016-10" db="EMBL/GenBank/DDBJ databases">
        <authorList>
            <person name="de Groot N.N."/>
        </authorList>
    </citation>
    <scope>NUCLEOTIDE SEQUENCE [LARGE SCALE GENOMIC DNA]</scope>
    <source>
        <strain evidence="4 5">CGMCC 4.2022</strain>
    </source>
</reference>
<accession>A0A1G9Y6C2</accession>
<dbReference type="PANTHER" id="PTHR38133">
    <property type="entry name" value="SLR1429 PROTEIN"/>
    <property type="match status" value="1"/>
</dbReference>
<evidence type="ECO:0000313" key="4">
    <source>
        <dbReference type="EMBL" id="SDN04608.1"/>
    </source>
</evidence>
<keyword evidence="1" id="KW-0479">Metal-binding</keyword>
<evidence type="ECO:0000256" key="2">
    <source>
        <dbReference type="SAM" id="MobiDB-lite"/>
    </source>
</evidence>
<protein>
    <submittedName>
        <fullName evidence="4">Uncharacterized conserved protein, contains Zn finger domain</fullName>
    </submittedName>
</protein>
<dbReference type="STRING" id="310781.SAMN05216259_102431"/>
<feature type="region of interest" description="Disordered" evidence="2">
    <location>
        <begin position="1"/>
        <end position="24"/>
    </location>
</feature>
<sequence>MKRRGSGANSKAGTRTFEALPPTKNSRAPFAESWWGRAWVAALEESSLDAGRLQRGRTYARGGAVGDITVGPGSAAAQVRGSRPAPYRSTMRVRQFTDQEWDRLLDVIAERAANIAALLDGEMPPGLADDAEAAGVVLLPGPQDLEPRCNCPDWGYPCKHAAALCYQVARLLDRDPFVLLLLRGRDEPWLTAELGRRNMARAATEATSGTSDVRAPAAEPAEAAFRAELPPLPELPEPPVRPGRGPRLTEASAPAPGVDPQGLELLAADTALRAYRLAVAAADVDRHADTELPALLTEWQDAVRIAAAEPEACARIAAGCGRPRAEVAVAAEAWSHGGAPSLDVLERAWTPPPRAMERAREALRAERVGPALPLRTWRNRLTVEGQDAQLRLGEDGLWYPYVKERGSWWPRGAPDPDPVVALAVALGE</sequence>
<gene>
    <name evidence="4" type="ORF">SAMN05216259_102431</name>
</gene>
<keyword evidence="1" id="KW-0862">Zinc</keyword>
<dbReference type="AlphaFoldDB" id="A0A1G9Y6C2"/>
<evidence type="ECO:0000259" key="3">
    <source>
        <dbReference type="PROSITE" id="PS50966"/>
    </source>
</evidence>
<dbReference type="GO" id="GO:0008270">
    <property type="term" value="F:zinc ion binding"/>
    <property type="evidence" value="ECO:0007669"/>
    <property type="project" value="UniProtKB-KW"/>
</dbReference>